<feature type="transmembrane region" description="Helical" evidence="1">
    <location>
        <begin position="138"/>
        <end position="155"/>
    </location>
</feature>
<keyword evidence="1" id="KW-1133">Transmembrane helix</keyword>
<feature type="transmembrane region" description="Helical" evidence="1">
    <location>
        <begin position="191"/>
        <end position="220"/>
    </location>
</feature>
<dbReference type="Proteomes" id="UP000179113">
    <property type="component" value="Unassembled WGS sequence"/>
</dbReference>
<comment type="caution">
    <text evidence="2">The sequence shown here is derived from an EMBL/GenBank/DDBJ whole genome shotgun (WGS) entry which is preliminary data.</text>
</comment>
<proteinExistence type="predicted"/>
<feature type="transmembrane region" description="Helical" evidence="1">
    <location>
        <begin position="411"/>
        <end position="431"/>
    </location>
</feature>
<dbReference type="AlphaFoldDB" id="A0A1F4WFP5"/>
<feature type="transmembrane region" description="Helical" evidence="1">
    <location>
        <begin position="311"/>
        <end position="330"/>
    </location>
</feature>
<feature type="transmembrane region" description="Helical" evidence="1">
    <location>
        <begin position="12"/>
        <end position="31"/>
    </location>
</feature>
<evidence type="ECO:0000256" key="1">
    <source>
        <dbReference type="SAM" id="Phobius"/>
    </source>
</evidence>
<keyword evidence="1" id="KW-0812">Transmembrane</keyword>
<feature type="transmembrane region" description="Helical" evidence="1">
    <location>
        <begin position="380"/>
        <end position="404"/>
    </location>
</feature>
<dbReference type="EMBL" id="MEWA01000052">
    <property type="protein sequence ID" value="OGC68196.1"/>
    <property type="molecule type" value="Genomic_DNA"/>
</dbReference>
<keyword evidence="1" id="KW-0472">Membrane</keyword>
<evidence type="ECO:0000313" key="3">
    <source>
        <dbReference type="Proteomes" id="UP000179113"/>
    </source>
</evidence>
<evidence type="ECO:0008006" key="4">
    <source>
        <dbReference type="Google" id="ProtNLM"/>
    </source>
</evidence>
<organism evidence="2 3">
    <name type="scientific">candidate division WWE3 bacterium RIFOXYC1_FULL_39_7</name>
    <dbReference type="NCBI Taxonomy" id="1802643"/>
    <lineage>
        <taxon>Bacteria</taxon>
        <taxon>Katanobacteria</taxon>
    </lineage>
</organism>
<reference evidence="2 3" key="1">
    <citation type="journal article" date="2016" name="Nat. Commun.">
        <title>Thousands of microbial genomes shed light on interconnected biogeochemical processes in an aquifer system.</title>
        <authorList>
            <person name="Anantharaman K."/>
            <person name="Brown C.T."/>
            <person name="Hug L.A."/>
            <person name="Sharon I."/>
            <person name="Castelle C.J."/>
            <person name="Probst A.J."/>
            <person name="Thomas B.C."/>
            <person name="Singh A."/>
            <person name="Wilkins M.J."/>
            <person name="Karaoz U."/>
            <person name="Brodie E.L."/>
            <person name="Williams K.H."/>
            <person name="Hubbard S.S."/>
            <person name="Banfield J.F."/>
        </authorList>
    </citation>
    <scope>NUCLEOTIDE SEQUENCE [LARGE SCALE GENOMIC DNA]</scope>
</reference>
<feature type="transmembrane region" description="Helical" evidence="1">
    <location>
        <begin position="161"/>
        <end position="179"/>
    </location>
</feature>
<protein>
    <recommendedName>
        <fullName evidence="4">Glycosyltransferase RgtA/B/C/D-like domain-containing protein</fullName>
    </recommendedName>
</protein>
<accession>A0A1F4WFP5</accession>
<feature type="transmembrane region" description="Helical" evidence="1">
    <location>
        <begin position="281"/>
        <end position="299"/>
    </location>
</feature>
<feature type="transmembrane region" description="Helical" evidence="1">
    <location>
        <begin position="240"/>
        <end position="260"/>
    </location>
</feature>
<feature type="transmembrane region" description="Helical" evidence="1">
    <location>
        <begin position="337"/>
        <end position="360"/>
    </location>
</feature>
<sequence length="539" mass="62830">MEKTKLNLRNLALPFVLYILVGIVGVLNLFYPTISSGFTKFQPDLVDSYFNAYVLEHGFKSFWDSGYSASFYSPTFFYPTKLLTTYSDNLLGTAPIYWVLRIFFDWVMSFELWEISVTVLTYFAFIVWLRYLKIRPSIAAICAYVFVFGISRVMQLNHPQLMPQLFTPLAFIFLTRFLLKPNLKDINIAALFIFLQTLAGYYIGWFLIFSLFFLILLSPIFLRAELKEVFQFISTNRRRVIITILFWIIAFLLFWSPYIFTSMSYRHFWKWELISNNLISWQSYFVVPESTLWYAFFGVLPTPIKEASDKFLFGGAFLFLAFAVCVVHLIKPSSQAFNFRLAGVFGAVGLLLLIITAKINEYTLWYLIYYGFPGTDGIRYVSRIWIVAYFYLFTCSAIVLNNYVENHLKLLSFKIFYILIFLFFITEQLVIHKPSVSKELAVVPESRLEEILKVNNDCDIFYNETDVGQKFYIAQHINAMWAAMNLNIPTINGYTGISKYNPGKKLNKDEIIKILGEHKDGQVCIFSSENGNYVLKEKF</sequence>
<feature type="transmembrane region" description="Helical" evidence="1">
    <location>
        <begin position="112"/>
        <end position="131"/>
    </location>
</feature>
<name>A0A1F4WFP5_UNCKA</name>
<evidence type="ECO:0000313" key="2">
    <source>
        <dbReference type="EMBL" id="OGC68196.1"/>
    </source>
</evidence>
<gene>
    <name evidence="2" type="ORF">A2415_02770</name>
</gene>